<gene>
    <name evidence="1" type="ORF">VNO80_04539</name>
</gene>
<evidence type="ECO:0000313" key="2">
    <source>
        <dbReference type="Proteomes" id="UP001374584"/>
    </source>
</evidence>
<protein>
    <submittedName>
        <fullName evidence="1">Uncharacterized protein</fullName>
    </submittedName>
</protein>
<dbReference type="Proteomes" id="UP001374584">
    <property type="component" value="Unassembled WGS sequence"/>
</dbReference>
<organism evidence="1 2">
    <name type="scientific">Phaseolus coccineus</name>
    <name type="common">Scarlet runner bean</name>
    <name type="synonym">Phaseolus multiflorus</name>
    <dbReference type="NCBI Taxonomy" id="3886"/>
    <lineage>
        <taxon>Eukaryota</taxon>
        <taxon>Viridiplantae</taxon>
        <taxon>Streptophyta</taxon>
        <taxon>Embryophyta</taxon>
        <taxon>Tracheophyta</taxon>
        <taxon>Spermatophyta</taxon>
        <taxon>Magnoliopsida</taxon>
        <taxon>eudicotyledons</taxon>
        <taxon>Gunneridae</taxon>
        <taxon>Pentapetalae</taxon>
        <taxon>rosids</taxon>
        <taxon>fabids</taxon>
        <taxon>Fabales</taxon>
        <taxon>Fabaceae</taxon>
        <taxon>Papilionoideae</taxon>
        <taxon>50 kb inversion clade</taxon>
        <taxon>NPAAA clade</taxon>
        <taxon>indigoferoid/millettioid clade</taxon>
        <taxon>Phaseoleae</taxon>
        <taxon>Phaseolus</taxon>
    </lineage>
</organism>
<accession>A0AAN9RNC9</accession>
<reference evidence="1 2" key="1">
    <citation type="submission" date="2024-01" db="EMBL/GenBank/DDBJ databases">
        <title>The genomes of 5 underutilized Papilionoideae crops provide insights into root nodulation and disease resistanc.</title>
        <authorList>
            <person name="Jiang F."/>
        </authorList>
    </citation>
    <scope>NUCLEOTIDE SEQUENCE [LARGE SCALE GENOMIC DNA]</scope>
    <source>
        <strain evidence="1">JINMINGXINNONG_FW02</strain>
        <tissue evidence="1">Leaves</tissue>
    </source>
</reference>
<dbReference type="AlphaFoldDB" id="A0AAN9RNC9"/>
<evidence type="ECO:0000313" key="1">
    <source>
        <dbReference type="EMBL" id="KAK7379086.1"/>
    </source>
</evidence>
<dbReference type="EMBL" id="JAYMYR010000002">
    <property type="protein sequence ID" value="KAK7379086.1"/>
    <property type="molecule type" value="Genomic_DNA"/>
</dbReference>
<sequence>MAKRRSLNGTFFWFGDMILLKTSVHMKVWCQVLRCTKMALLFPSAASLNNSLLEYGLSSEHERVISEFVGYFE</sequence>
<name>A0AAN9RNC9_PHACN</name>
<proteinExistence type="predicted"/>
<comment type="caution">
    <text evidence="1">The sequence shown here is derived from an EMBL/GenBank/DDBJ whole genome shotgun (WGS) entry which is preliminary data.</text>
</comment>
<keyword evidence="2" id="KW-1185">Reference proteome</keyword>